<evidence type="ECO:0000313" key="4">
    <source>
        <dbReference type="Proteomes" id="UP000199595"/>
    </source>
</evidence>
<name>A0A1H2U9H2_9FLAO</name>
<dbReference type="InterPro" id="IPR050190">
    <property type="entry name" value="UPF0213_domain"/>
</dbReference>
<dbReference type="OrthoDB" id="1495241at2"/>
<dbReference type="Pfam" id="PF01541">
    <property type="entry name" value="GIY-YIG"/>
    <property type="match status" value="1"/>
</dbReference>
<keyword evidence="4" id="KW-1185">Reference proteome</keyword>
<keyword evidence="3" id="KW-0255">Endonuclease</keyword>
<dbReference type="GO" id="GO:0004519">
    <property type="term" value="F:endonuclease activity"/>
    <property type="evidence" value="ECO:0007669"/>
    <property type="project" value="UniProtKB-KW"/>
</dbReference>
<organism evidence="3 4">
    <name type="scientific">Lutibacter oricola</name>
    <dbReference type="NCBI Taxonomy" id="762486"/>
    <lineage>
        <taxon>Bacteria</taxon>
        <taxon>Pseudomonadati</taxon>
        <taxon>Bacteroidota</taxon>
        <taxon>Flavobacteriia</taxon>
        <taxon>Flavobacteriales</taxon>
        <taxon>Flavobacteriaceae</taxon>
        <taxon>Lutibacter</taxon>
    </lineage>
</organism>
<dbReference type="CDD" id="cd10456">
    <property type="entry name" value="GIY-YIG_UPF0213"/>
    <property type="match status" value="1"/>
</dbReference>
<proteinExistence type="inferred from homology"/>
<keyword evidence="3" id="KW-0378">Hydrolase</keyword>
<dbReference type="STRING" id="762486.SAMN05444411_101910"/>
<dbReference type="EMBL" id="FNNJ01000001">
    <property type="protein sequence ID" value="SDW52229.1"/>
    <property type="molecule type" value="Genomic_DNA"/>
</dbReference>
<feature type="domain" description="GIY-YIG" evidence="2">
    <location>
        <begin position="2"/>
        <end position="77"/>
    </location>
</feature>
<keyword evidence="3" id="KW-0540">Nuclease</keyword>
<dbReference type="PROSITE" id="PS50164">
    <property type="entry name" value="GIY_YIG"/>
    <property type="match status" value="1"/>
</dbReference>
<protein>
    <submittedName>
        <fullName evidence="3">Putative endonuclease</fullName>
    </submittedName>
</protein>
<dbReference type="Proteomes" id="UP000199595">
    <property type="component" value="Unassembled WGS sequence"/>
</dbReference>
<dbReference type="AlphaFoldDB" id="A0A1H2U9H2"/>
<comment type="similarity">
    <text evidence="1">Belongs to the UPF0213 family.</text>
</comment>
<dbReference type="SUPFAM" id="SSF82771">
    <property type="entry name" value="GIY-YIG endonuclease"/>
    <property type="match status" value="1"/>
</dbReference>
<dbReference type="Gene3D" id="3.40.1440.10">
    <property type="entry name" value="GIY-YIG endonuclease"/>
    <property type="match status" value="1"/>
</dbReference>
<accession>A0A1H2U9H2</accession>
<evidence type="ECO:0000259" key="2">
    <source>
        <dbReference type="PROSITE" id="PS50164"/>
    </source>
</evidence>
<gene>
    <name evidence="3" type="ORF">SAMN05444411_101910</name>
</gene>
<dbReference type="SMART" id="SM00465">
    <property type="entry name" value="GIYc"/>
    <property type="match status" value="1"/>
</dbReference>
<evidence type="ECO:0000313" key="3">
    <source>
        <dbReference type="EMBL" id="SDW52229.1"/>
    </source>
</evidence>
<sequence>MKKGFVYILECSDGTFYTGSTNNLELRLNQHQNGVGANYTAKRLPVNLIYVEEFTTISEAFYKEKQIQGWSRKKKLTLIKDKKEDLPKFSECKNKTHFKNKKGFDSAQPTEKK</sequence>
<dbReference type="InterPro" id="IPR035901">
    <property type="entry name" value="GIY-YIG_endonuc_sf"/>
</dbReference>
<reference evidence="3 4" key="1">
    <citation type="submission" date="2016-10" db="EMBL/GenBank/DDBJ databases">
        <authorList>
            <person name="de Groot N.N."/>
        </authorList>
    </citation>
    <scope>NUCLEOTIDE SEQUENCE [LARGE SCALE GENOMIC DNA]</scope>
    <source>
        <strain evidence="3 4">DSM 24956</strain>
    </source>
</reference>
<dbReference type="PANTHER" id="PTHR34477">
    <property type="entry name" value="UPF0213 PROTEIN YHBQ"/>
    <property type="match status" value="1"/>
</dbReference>
<dbReference type="InterPro" id="IPR000305">
    <property type="entry name" value="GIY-YIG_endonuc"/>
</dbReference>
<evidence type="ECO:0000256" key="1">
    <source>
        <dbReference type="ARBA" id="ARBA00007435"/>
    </source>
</evidence>
<dbReference type="PANTHER" id="PTHR34477:SF1">
    <property type="entry name" value="UPF0213 PROTEIN YHBQ"/>
    <property type="match status" value="1"/>
</dbReference>
<dbReference type="RefSeq" id="WP_090120142.1">
    <property type="nucleotide sequence ID" value="NZ_FNNJ01000001.1"/>
</dbReference>